<dbReference type="PANTHER" id="PTHR47791">
    <property type="entry name" value="MEIOTICALLY UP-REGULATED GENE 191 PROTEIN"/>
    <property type="match status" value="1"/>
</dbReference>
<comment type="caution">
    <text evidence="1">The sequence shown here is derived from an EMBL/GenBank/DDBJ whole genome shotgun (WGS) entry which is preliminary data.</text>
</comment>
<dbReference type="InterPro" id="IPR005198">
    <property type="entry name" value="Glyco_hydro_76"/>
</dbReference>
<accession>A0A9D9I9B0</accession>
<reference evidence="1" key="2">
    <citation type="journal article" date="2021" name="PeerJ">
        <title>Extensive microbial diversity within the chicken gut microbiome revealed by metagenomics and culture.</title>
        <authorList>
            <person name="Gilroy R."/>
            <person name="Ravi A."/>
            <person name="Getino M."/>
            <person name="Pursley I."/>
            <person name="Horton D.L."/>
            <person name="Alikhan N.F."/>
            <person name="Baker D."/>
            <person name="Gharbi K."/>
            <person name="Hall N."/>
            <person name="Watson M."/>
            <person name="Adriaenssens E.M."/>
            <person name="Foster-Nyarko E."/>
            <person name="Jarju S."/>
            <person name="Secka A."/>
            <person name="Antonio M."/>
            <person name="Oren A."/>
            <person name="Chaudhuri R.R."/>
            <person name="La Ragione R."/>
            <person name="Hildebrand F."/>
            <person name="Pallen M.J."/>
        </authorList>
    </citation>
    <scope>NUCLEOTIDE SEQUENCE</scope>
    <source>
        <strain evidence="1">B1-15692</strain>
    </source>
</reference>
<dbReference type="Gene3D" id="1.50.10.20">
    <property type="match status" value="1"/>
</dbReference>
<evidence type="ECO:0000313" key="1">
    <source>
        <dbReference type="EMBL" id="MBO8468036.1"/>
    </source>
</evidence>
<dbReference type="Proteomes" id="UP000823660">
    <property type="component" value="Unassembled WGS sequence"/>
</dbReference>
<dbReference type="GO" id="GO:0005975">
    <property type="term" value="P:carbohydrate metabolic process"/>
    <property type="evidence" value="ECO:0007669"/>
    <property type="project" value="InterPro"/>
</dbReference>
<reference evidence="1" key="1">
    <citation type="submission" date="2020-10" db="EMBL/GenBank/DDBJ databases">
        <authorList>
            <person name="Gilroy R."/>
        </authorList>
    </citation>
    <scope>NUCLEOTIDE SEQUENCE</scope>
    <source>
        <strain evidence="1">B1-15692</strain>
    </source>
</reference>
<organism evidence="1 2">
    <name type="scientific">Candidatus Cryptobacteroides faecipullorum</name>
    <dbReference type="NCBI Taxonomy" id="2840764"/>
    <lineage>
        <taxon>Bacteria</taxon>
        <taxon>Pseudomonadati</taxon>
        <taxon>Bacteroidota</taxon>
        <taxon>Bacteroidia</taxon>
        <taxon>Bacteroidales</taxon>
        <taxon>Candidatus Cryptobacteroides</taxon>
    </lineage>
</organism>
<dbReference type="Pfam" id="PF03663">
    <property type="entry name" value="Glyco_hydro_76"/>
    <property type="match status" value="1"/>
</dbReference>
<evidence type="ECO:0000313" key="2">
    <source>
        <dbReference type="Proteomes" id="UP000823660"/>
    </source>
</evidence>
<protein>
    <submittedName>
        <fullName evidence="1">Glycoside hydrolase family 76 protein</fullName>
    </submittedName>
</protein>
<dbReference type="EMBL" id="JADIMH010000067">
    <property type="protein sequence ID" value="MBO8468036.1"/>
    <property type="molecule type" value="Genomic_DNA"/>
</dbReference>
<name>A0A9D9I9B0_9BACT</name>
<dbReference type="SUPFAM" id="SSF48208">
    <property type="entry name" value="Six-hairpin glycosidases"/>
    <property type="match status" value="1"/>
</dbReference>
<gene>
    <name evidence="1" type="ORF">IAB99_09815</name>
</gene>
<dbReference type="GO" id="GO:0016787">
    <property type="term" value="F:hydrolase activity"/>
    <property type="evidence" value="ECO:0007669"/>
    <property type="project" value="UniProtKB-KW"/>
</dbReference>
<dbReference type="AlphaFoldDB" id="A0A9D9I9B0"/>
<proteinExistence type="predicted"/>
<dbReference type="InterPro" id="IPR008928">
    <property type="entry name" value="6-hairpin_glycosidase_sf"/>
</dbReference>
<sequence>MKKTIILLTAAAALASCGVDDIYYGEMYDPSSLTEAPYLIDWDAAADSVDVALIDNFMVKDEGIFWINNDPASDPGANWVNYWGQAHAMDVVIDAYLRIKDSDPDRAAEYENYMRLWHQNRANNYSGPDYRNDFTDDMEWIVLTLIRMYEATGVEEYLDYARDTYDQHIITRWTVDENGGGLIWSIESGRAISKNACSNGPGALCALRLYEFTQDEKYLDDAKMIYEWLSSTLYTPETGAVADNMANGVIAGGALSYNQGTFLGSAHMLYTFTGDRRYLIEAMRAAEYQMTSMSTDGIMNSETSNANSDNSLFKGIFIRYATLLALDENIDADFRKELSDFMTHNAIVCWTEGIDKSTYPQIFFNYDWTTPYTDYYKYYQPQVSASTLIEAMTRLH</sequence>
<dbReference type="InterPro" id="IPR053169">
    <property type="entry name" value="MUG_Protein"/>
</dbReference>
<keyword evidence="1" id="KW-0378">Hydrolase</keyword>
<dbReference type="PROSITE" id="PS51257">
    <property type="entry name" value="PROKAR_LIPOPROTEIN"/>
    <property type="match status" value="1"/>
</dbReference>
<dbReference type="PANTHER" id="PTHR47791:SF3">
    <property type="entry name" value="MEIOTICALLY UP-REGULATED GENE 191 PROTEIN"/>
    <property type="match status" value="1"/>
</dbReference>